<evidence type="ECO:0000313" key="15">
    <source>
        <dbReference type="Proteomes" id="UP000615234"/>
    </source>
</evidence>
<evidence type="ECO:0000256" key="1">
    <source>
        <dbReference type="ARBA" id="ARBA00004651"/>
    </source>
</evidence>
<dbReference type="InterPro" id="IPR003838">
    <property type="entry name" value="ABC3_permease_C"/>
</dbReference>
<feature type="transmembrane region" description="Helical" evidence="11">
    <location>
        <begin position="217"/>
        <end position="243"/>
    </location>
</feature>
<comment type="caution">
    <text evidence="14">The sequence shown here is derived from an EMBL/GenBank/DDBJ whole genome shotgun (WGS) entry which is preliminary data.</text>
</comment>
<evidence type="ECO:0000313" key="14">
    <source>
        <dbReference type="EMBL" id="MBC5662028.1"/>
    </source>
</evidence>
<dbReference type="PROSITE" id="PS51257">
    <property type="entry name" value="PROKAR_LIPOPROTEIN"/>
    <property type="match status" value="1"/>
</dbReference>
<dbReference type="GO" id="GO:0051301">
    <property type="term" value="P:cell division"/>
    <property type="evidence" value="ECO:0007669"/>
    <property type="project" value="UniProtKB-KW"/>
</dbReference>
<feature type="domain" description="FtsX extracellular" evidence="13">
    <location>
        <begin position="59"/>
        <end position="155"/>
    </location>
</feature>
<protein>
    <recommendedName>
        <fullName evidence="3 10">Cell division protein FtsX</fullName>
    </recommendedName>
</protein>
<keyword evidence="6 11" id="KW-0812">Transmembrane</keyword>
<evidence type="ECO:0000256" key="10">
    <source>
        <dbReference type="PIRNR" id="PIRNR003097"/>
    </source>
</evidence>
<name>A0A8I0ANM6_9FIRM</name>
<dbReference type="PIRSF" id="PIRSF003097">
    <property type="entry name" value="FtsX"/>
    <property type="match status" value="1"/>
</dbReference>
<feature type="transmembrane region" description="Helical" evidence="11">
    <location>
        <begin position="21"/>
        <end position="45"/>
    </location>
</feature>
<keyword evidence="9 10" id="KW-0131">Cell cycle</keyword>
<dbReference type="Gene3D" id="3.30.70.3040">
    <property type="match status" value="1"/>
</dbReference>
<proteinExistence type="inferred from homology"/>
<keyword evidence="15" id="KW-1185">Reference proteome</keyword>
<reference evidence="14 15" key="1">
    <citation type="submission" date="2020-08" db="EMBL/GenBank/DDBJ databases">
        <title>Genome public.</title>
        <authorList>
            <person name="Liu C."/>
            <person name="Sun Q."/>
        </authorList>
    </citation>
    <scope>NUCLEOTIDE SEQUENCE [LARGE SCALE GENOMIC DNA]</scope>
    <source>
        <strain evidence="14 15">NSJ-10</strain>
    </source>
</reference>
<comment type="function">
    <text evidence="10">Part of the ABC transporter FtsEX involved in asymmetric cellular division facilitating the initiation of sporulation.</text>
</comment>
<dbReference type="PANTHER" id="PTHR47755:SF1">
    <property type="entry name" value="CELL DIVISION PROTEIN FTSX"/>
    <property type="match status" value="1"/>
</dbReference>
<evidence type="ECO:0000259" key="13">
    <source>
        <dbReference type="Pfam" id="PF18075"/>
    </source>
</evidence>
<evidence type="ECO:0000256" key="8">
    <source>
        <dbReference type="ARBA" id="ARBA00023136"/>
    </source>
</evidence>
<dbReference type="RefSeq" id="WP_117808324.1">
    <property type="nucleotide sequence ID" value="NZ_JACOOX010000002.1"/>
</dbReference>
<dbReference type="InterPro" id="IPR058204">
    <property type="entry name" value="FtsX_firmicutes-type"/>
</dbReference>
<dbReference type="Pfam" id="PF02687">
    <property type="entry name" value="FtsX"/>
    <property type="match status" value="1"/>
</dbReference>
<evidence type="ECO:0000256" key="6">
    <source>
        <dbReference type="ARBA" id="ARBA00022692"/>
    </source>
</evidence>
<dbReference type="EMBL" id="JACOOX010000002">
    <property type="protein sequence ID" value="MBC5662028.1"/>
    <property type="molecule type" value="Genomic_DNA"/>
</dbReference>
<evidence type="ECO:0000256" key="9">
    <source>
        <dbReference type="ARBA" id="ARBA00023306"/>
    </source>
</evidence>
<keyword evidence="7 11" id="KW-1133">Transmembrane helix</keyword>
<keyword evidence="5 10" id="KW-0132">Cell division</keyword>
<evidence type="ECO:0000256" key="5">
    <source>
        <dbReference type="ARBA" id="ARBA00022618"/>
    </source>
</evidence>
<feature type="transmembrane region" description="Helical" evidence="11">
    <location>
        <begin position="275"/>
        <end position="294"/>
    </location>
</feature>
<evidence type="ECO:0000256" key="11">
    <source>
        <dbReference type="SAM" id="Phobius"/>
    </source>
</evidence>
<keyword evidence="4 10" id="KW-1003">Cell membrane</keyword>
<evidence type="ECO:0000256" key="7">
    <source>
        <dbReference type="ARBA" id="ARBA00022989"/>
    </source>
</evidence>
<dbReference type="NCBIfam" id="NF038347">
    <property type="entry name" value="FtsX_Gpos"/>
    <property type="match status" value="1"/>
</dbReference>
<dbReference type="InterPro" id="IPR004513">
    <property type="entry name" value="FtsX"/>
</dbReference>
<dbReference type="AlphaFoldDB" id="A0A8I0ANM6"/>
<sequence>MKISTFFYILKQGFANIRRNILFSLASIGTIISCLFIFGIVYAVVVNFQSGMQDLENNVTISIFFDEDIPDETVQLIGEQIRVLDYVNTMDFISADEAFDKFCEQNYDDPKAAKAAFGDDNPLKNSASYEVTLKDVSKQAEFVAFAKGLDGVRNVRSSEVTADSISTLSSLVGYASVGIVVILMLVSIFLISNTITIGITVRKEEIAIMKLIGATNFFVRAPFIIEGIIIGAVGSVIPLYLLYIMYQKILEYVAGRFAVLTSVFAFVSKEELFRTMVPVGLILGIGVGLFGSLITTRKHLKV</sequence>
<accession>A0A8I0ANM6</accession>
<feature type="domain" description="ABC3 transporter permease C-terminal" evidence="12">
    <location>
        <begin position="179"/>
        <end position="298"/>
    </location>
</feature>
<dbReference type="GO" id="GO:0005886">
    <property type="term" value="C:plasma membrane"/>
    <property type="evidence" value="ECO:0007669"/>
    <property type="project" value="UniProtKB-SubCell"/>
</dbReference>
<feature type="transmembrane region" description="Helical" evidence="11">
    <location>
        <begin position="171"/>
        <end position="196"/>
    </location>
</feature>
<evidence type="ECO:0000256" key="2">
    <source>
        <dbReference type="ARBA" id="ARBA00007379"/>
    </source>
</evidence>
<dbReference type="Proteomes" id="UP000615234">
    <property type="component" value="Unassembled WGS sequence"/>
</dbReference>
<dbReference type="InterPro" id="IPR040690">
    <property type="entry name" value="FtsX_ECD"/>
</dbReference>
<dbReference type="PANTHER" id="PTHR47755">
    <property type="entry name" value="CELL DIVISION PROTEIN FTSX"/>
    <property type="match status" value="1"/>
</dbReference>
<dbReference type="Pfam" id="PF18075">
    <property type="entry name" value="FtsX_ECD"/>
    <property type="match status" value="1"/>
</dbReference>
<evidence type="ECO:0000256" key="3">
    <source>
        <dbReference type="ARBA" id="ARBA00021907"/>
    </source>
</evidence>
<organism evidence="14 15">
    <name type="scientific">Coprococcus hominis</name>
    <name type="common">ex Liu et al. 2022</name>
    <dbReference type="NCBI Taxonomy" id="2763039"/>
    <lineage>
        <taxon>Bacteria</taxon>
        <taxon>Bacillati</taxon>
        <taxon>Bacillota</taxon>
        <taxon>Clostridia</taxon>
        <taxon>Lachnospirales</taxon>
        <taxon>Lachnospiraceae</taxon>
        <taxon>Coprococcus</taxon>
    </lineage>
</organism>
<keyword evidence="8 10" id="KW-0472">Membrane</keyword>
<comment type="subcellular location">
    <subcellularLocation>
        <location evidence="1">Cell membrane</location>
        <topology evidence="1">Multi-pass membrane protein</topology>
    </subcellularLocation>
</comment>
<evidence type="ECO:0000256" key="4">
    <source>
        <dbReference type="ARBA" id="ARBA00022475"/>
    </source>
</evidence>
<comment type="similarity">
    <text evidence="2 10">Belongs to the ABC-4 integral membrane protein family. FtsX subfamily.</text>
</comment>
<gene>
    <name evidence="14" type="ORF">H8S09_03810</name>
</gene>
<evidence type="ECO:0000259" key="12">
    <source>
        <dbReference type="Pfam" id="PF02687"/>
    </source>
</evidence>